<evidence type="ECO:0000313" key="2">
    <source>
        <dbReference type="Proteomes" id="UP000037530"/>
    </source>
</evidence>
<gene>
    <name evidence="1" type="ORF">AKJ31_03280</name>
</gene>
<evidence type="ECO:0000313" key="1">
    <source>
        <dbReference type="EMBL" id="KOO09389.1"/>
    </source>
</evidence>
<dbReference type="OrthoDB" id="5813818at2"/>
<protein>
    <recommendedName>
        <fullName evidence="3">Helicase HerA central domain-containing protein</fullName>
    </recommendedName>
</protein>
<dbReference type="PATRIC" id="fig|171383.3.peg.676"/>
<dbReference type="RefSeq" id="WP_053407647.1">
    <property type="nucleotide sequence ID" value="NZ_DAIPHI010000067.1"/>
</dbReference>
<name>A0A0M0I504_9VIBR</name>
<accession>A0A0M0I504</accession>
<dbReference type="InterPro" id="IPR027417">
    <property type="entry name" value="P-loop_NTPase"/>
</dbReference>
<reference evidence="2" key="1">
    <citation type="submission" date="2015-08" db="EMBL/GenBank/DDBJ databases">
        <title>Vibrio galatheae sp. nov., a novel member of the Vibrionaceae family isolated from the Solomon Islands.</title>
        <authorList>
            <person name="Giubergia S."/>
            <person name="Machado H."/>
            <person name="Mateiu R.V."/>
            <person name="Gram L."/>
        </authorList>
    </citation>
    <scope>NUCLEOTIDE SEQUENCE [LARGE SCALE GENOMIC DNA]</scope>
    <source>
        <strain evidence="2">DSM 19134</strain>
    </source>
</reference>
<keyword evidence="2" id="KW-1185">Reference proteome</keyword>
<proteinExistence type="predicted"/>
<dbReference type="SUPFAM" id="SSF52540">
    <property type="entry name" value="P-loop containing nucleoside triphosphate hydrolases"/>
    <property type="match status" value="1"/>
</dbReference>
<dbReference type="AlphaFoldDB" id="A0A0M0I504"/>
<organism evidence="1 2">
    <name type="scientific">Vibrio hepatarius</name>
    <dbReference type="NCBI Taxonomy" id="171383"/>
    <lineage>
        <taxon>Bacteria</taxon>
        <taxon>Pseudomonadati</taxon>
        <taxon>Pseudomonadota</taxon>
        <taxon>Gammaproteobacteria</taxon>
        <taxon>Vibrionales</taxon>
        <taxon>Vibrionaceae</taxon>
        <taxon>Vibrio</taxon>
        <taxon>Vibrio oreintalis group</taxon>
    </lineage>
</organism>
<dbReference type="Gene3D" id="3.40.50.300">
    <property type="entry name" value="P-loop containing nucleotide triphosphate hydrolases"/>
    <property type="match status" value="1"/>
</dbReference>
<dbReference type="Proteomes" id="UP000037530">
    <property type="component" value="Unassembled WGS sequence"/>
</dbReference>
<comment type="caution">
    <text evidence="1">The sequence shown here is derived from an EMBL/GenBank/DDBJ whole genome shotgun (WGS) entry which is preliminary data.</text>
</comment>
<evidence type="ECO:0008006" key="3">
    <source>
        <dbReference type="Google" id="ProtNLM"/>
    </source>
</evidence>
<dbReference type="STRING" id="171383.AKJ31_03280"/>
<sequence length="220" mass="24809">MREPINPNNALKGLHTSYIATTGGGKSQAVLQMGLIPRASQVLLFDPAEDYHTLSGLKVHRYYDLRSFMIAAMKARRKRASFRIALTIEATKRNLMAFCAFAWTLGDGGRLLHVVLEEMAVCELGSGKAEGALNKLCVLGRKFDFILHSVYQRPQQVPKTVLSQSNRVWCGKQKTSLDAKYISNEIDLTVEQIKTLKPLEYFYSDEMGSVKRGRLRTPRR</sequence>
<dbReference type="EMBL" id="LHPI01000001">
    <property type="protein sequence ID" value="KOO09389.1"/>
    <property type="molecule type" value="Genomic_DNA"/>
</dbReference>